<evidence type="ECO:0000313" key="2">
    <source>
        <dbReference type="EMBL" id="UPM43600.1"/>
    </source>
</evidence>
<organism evidence="2 3">
    <name type="scientific">Halocatena salina</name>
    <dbReference type="NCBI Taxonomy" id="2934340"/>
    <lineage>
        <taxon>Archaea</taxon>
        <taxon>Methanobacteriati</taxon>
        <taxon>Methanobacteriota</taxon>
        <taxon>Stenosarchaea group</taxon>
        <taxon>Halobacteria</taxon>
        <taxon>Halobacteriales</taxon>
        <taxon>Natronomonadaceae</taxon>
        <taxon>Halocatena</taxon>
    </lineage>
</organism>
<dbReference type="EMBL" id="CP096019">
    <property type="protein sequence ID" value="UPM43600.1"/>
    <property type="molecule type" value="Genomic_DNA"/>
</dbReference>
<evidence type="ECO:0000313" key="3">
    <source>
        <dbReference type="Proteomes" id="UP000831768"/>
    </source>
</evidence>
<dbReference type="KEGG" id="haad:MW046_03920"/>
<dbReference type="Pfam" id="PF19126">
    <property type="entry name" value="DUF5810"/>
    <property type="match status" value="1"/>
</dbReference>
<protein>
    <submittedName>
        <fullName evidence="2">DUF5810 domain-containing protein</fullName>
    </submittedName>
</protein>
<dbReference type="RefSeq" id="WP_247994263.1">
    <property type="nucleotide sequence ID" value="NZ_CP096019.1"/>
</dbReference>
<feature type="compositionally biased region" description="Basic and acidic residues" evidence="1">
    <location>
        <begin position="76"/>
        <end position="86"/>
    </location>
</feature>
<evidence type="ECO:0000256" key="1">
    <source>
        <dbReference type="SAM" id="MobiDB-lite"/>
    </source>
</evidence>
<dbReference type="GeneID" id="71927165"/>
<feature type="region of interest" description="Disordered" evidence="1">
    <location>
        <begin position="71"/>
        <end position="113"/>
    </location>
</feature>
<proteinExistence type="predicted"/>
<dbReference type="AlphaFoldDB" id="A0A8U0A346"/>
<sequence>MGYECPVCGIPQSDGGHLANHMAFTALVHEDDHEAWLDKTVPEWSEMGEAELAEVLIEQAATADFPQVFEDTTTEGGHHEHDHERSGALFDDEVEPTQGQHRQRIDSPALDGDAQAVLEEARRLTEARLNDEEE</sequence>
<dbReference type="Proteomes" id="UP000831768">
    <property type="component" value="Chromosome"/>
</dbReference>
<gene>
    <name evidence="2" type="ORF">MW046_03920</name>
</gene>
<name>A0A8U0A346_9EURY</name>
<reference evidence="2" key="1">
    <citation type="submission" date="2022-04" db="EMBL/GenBank/DDBJ databases">
        <title>Halocatena sp. nov., isolated from a salt lake.</title>
        <authorList>
            <person name="Cui H.-L."/>
        </authorList>
    </citation>
    <scope>NUCLEOTIDE SEQUENCE</scope>
    <source>
        <strain evidence="2">AD-1</strain>
    </source>
</reference>
<accession>A0A8U0A346</accession>
<dbReference type="InterPro" id="IPR043833">
    <property type="entry name" value="DUF5810"/>
</dbReference>
<keyword evidence="3" id="KW-1185">Reference proteome</keyword>